<reference evidence="2" key="1">
    <citation type="journal article" date="2019" name="Int. J. Syst. Evol. Microbiol.">
        <title>The Global Catalogue of Microorganisms (GCM) 10K type strain sequencing project: providing services to taxonomists for standard genome sequencing and annotation.</title>
        <authorList>
            <consortium name="The Broad Institute Genomics Platform"/>
            <consortium name="The Broad Institute Genome Sequencing Center for Infectious Disease"/>
            <person name="Wu L."/>
            <person name="Ma J."/>
        </authorList>
    </citation>
    <scope>NUCLEOTIDE SEQUENCE [LARGE SCALE GENOMIC DNA]</scope>
    <source>
        <strain evidence="2">JCM 10673</strain>
    </source>
</reference>
<dbReference type="EMBL" id="BAAAHG010000051">
    <property type="protein sequence ID" value="GAA0926218.1"/>
    <property type="molecule type" value="Genomic_DNA"/>
</dbReference>
<protein>
    <submittedName>
        <fullName evidence="1">DUF5133 domain-containing protein</fullName>
    </submittedName>
</protein>
<dbReference type="Proteomes" id="UP001501005">
    <property type="component" value="Unassembled WGS sequence"/>
</dbReference>
<name>A0ABP3ZTP9_9ACTN</name>
<dbReference type="InterPro" id="IPR033457">
    <property type="entry name" value="DUF5133"/>
</dbReference>
<accession>A0ABP3ZTP9</accession>
<organism evidence="1 2">
    <name type="scientific">Streptomyces thermoalcalitolerans</name>
    <dbReference type="NCBI Taxonomy" id="65605"/>
    <lineage>
        <taxon>Bacteria</taxon>
        <taxon>Bacillati</taxon>
        <taxon>Actinomycetota</taxon>
        <taxon>Actinomycetes</taxon>
        <taxon>Kitasatosporales</taxon>
        <taxon>Streptomycetaceae</taxon>
        <taxon>Streptomyces</taxon>
    </lineage>
</organism>
<keyword evidence="2" id="KW-1185">Reference proteome</keyword>
<evidence type="ECO:0000313" key="1">
    <source>
        <dbReference type="EMBL" id="GAA0926218.1"/>
    </source>
</evidence>
<dbReference type="Pfam" id="PF17196">
    <property type="entry name" value="DUF5133"/>
    <property type="match status" value="1"/>
</dbReference>
<sequence>MHGTACLGQEQQKNHGEGRFVLIPDPKVVRTLLTRYASLKIAQAERERDETARELADVSYTLCVMMGTTSIDDAIRKGDALLLAAGRSTRTAKETDDEDDLSLAV</sequence>
<gene>
    <name evidence="1" type="ORF">GCM10009549_47660</name>
</gene>
<evidence type="ECO:0000313" key="2">
    <source>
        <dbReference type="Proteomes" id="UP001501005"/>
    </source>
</evidence>
<comment type="caution">
    <text evidence="1">The sequence shown here is derived from an EMBL/GenBank/DDBJ whole genome shotgun (WGS) entry which is preliminary data.</text>
</comment>
<proteinExistence type="predicted"/>